<protein>
    <submittedName>
        <fullName evidence="13">Uncharacterized protein LOC106743044</fullName>
    </submittedName>
</protein>
<evidence type="ECO:0000256" key="7">
    <source>
        <dbReference type="ARBA" id="ARBA00023136"/>
    </source>
</evidence>
<evidence type="ECO:0000256" key="5">
    <source>
        <dbReference type="ARBA" id="ARBA00022725"/>
    </source>
</evidence>
<dbReference type="GO" id="GO:0004984">
    <property type="term" value="F:olfactory receptor activity"/>
    <property type="evidence" value="ECO:0007669"/>
    <property type="project" value="InterPro"/>
</dbReference>
<dbReference type="InterPro" id="IPR004117">
    <property type="entry name" value="7tm6_olfct_rcpt"/>
</dbReference>
<feature type="transmembrane region" description="Helical" evidence="11">
    <location>
        <begin position="153"/>
        <end position="171"/>
    </location>
</feature>
<keyword evidence="2" id="KW-1003">Cell membrane</keyword>
<keyword evidence="5" id="KW-0552">Olfaction</keyword>
<sequence>YEMRWYVAPLQMQKMILFMLQRGSKPYYLRISNLFVGSLEGFASIGVLLTSKCTVDLVLKILFTSFLLTTCVIYYASFYVNSEEVKSLIEQIQRNNDELKDENEIAIMDEYGSKTKCYTVILTGVGVIATSLNLLRIFLILSSISRTFDIEGLIIQITILSYQYMYMFMVNNVAQQVTDHNDHVFASVYEMRWYVAPLQMQKMVLFMLQRGSKPYYLRLGSLFVGSLEGFTSLMSATISYFTVIYSTRQ</sequence>
<feature type="transmembrane region" description="Helical" evidence="11">
    <location>
        <begin position="57"/>
        <end position="76"/>
    </location>
</feature>
<reference evidence="13" key="1">
    <citation type="submission" date="2025-08" db="UniProtKB">
        <authorList>
            <consortium name="RefSeq"/>
        </authorList>
    </citation>
    <scope>IDENTIFICATION</scope>
</reference>
<dbReference type="GeneID" id="106743044"/>
<accession>A0A6P3X146</accession>
<comment type="subcellular location">
    <subcellularLocation>
        <location evidence="1">Cell membrane</location>
        <topology evidence="1">Multi-pass membrane protein</topology>
    </subcellularLocation>
</comment>
<dbReference type="PANTHER" id="PTHR21137:SF35">
    <property type="entry name" value="ODORANT RECEPTOR 19A-RELATED"/>
    <property type="match status" value="1"/>
</dbReference>
<feature type="transmembrane region" description="Helical" evidence="11">
    <location>
        <begin position="118"/>
        <end position="141"/>
    </location>
</feature>
<evidence type="ECO:0000256" key="8">
    <source>
        <dbReference type="ARBA" id="ARBA00023170"/>
    </source>
</evidence>
<feature type="transmembrane region" description="Helical" evidence="11">
    <location>
        <begin position="220"/>
        <end position="245"/>
    </location>
</feature>
<dbReference type="GO" id="GO:0005549">
    <property type="term" value="F:odorant binding"/>
    <property type="evidence" value="ECO:0007669"/>
    <property type="project" value="InterPro"/>
</dbReference>
<feature type="transmembrane region" description="Helical" evidence="11">
    <location>
        <begin position="27"/>
        <end position="50"/>
    </location>
</feature>
<gene>
    <name evidence="13" type="primary">LOC106743044</name>
</gene>
<name>A0A6P3X146_DINQU</name>
<dbReference type="GO" id="GO:0007165">
    <property type="term" value="P:signal transduction"/>
    <property type="evidence" value="ECO:0007669"/>
    <property type="project" value="UniProtKB-KW"/>
</dbReference>
<evidence type="ECO:0000313" key="13">
    <source>
        <dbReference type="RefSeq" id="XP_014472023.1"/>
    </source>
</evidence>
<evidence type="ECO:0000256" key="4">
    <source>
        <dbReference type="ARBA" id="ARBA00022692"/>
    </source>
</evidence>
<keyword evidence="12" id="KW-1185">Reference proteome</keyword>
<dbReference type="PANTHER" id="PTHR21137">
    <property type="entry name" value="ODORANT RECEPTOR"/>
    <property type="match status" value="1"/>
</dbReference>
<dbReference type="GO" id="GO:0005886">
    <property type="term" value="C:plasma membrane"/>
    <property type="evidence" value="ECO:0007669"/>
    <property type="project" value="UniProtKB-SubCell"/>
</dbReference>
<evidence type="ECO:0000256" key="11">
    <source>
        <dbReference type="SAM" id="Phobius"/>
    </source>
</evidence>
<evidence type="ECO:0000313" key="12">
    <source>
        <dbReference type="Proteomes" id="UP000515204"/>
    </source>
</evidence>
<feature type="coiled-coil region" evidence="10">
    <location>
        <begin position="82"/>
        <end position="109"/>
    </location>
</feature>
<evidence type="ECO:0000256" key="10">
    <source>
        <dbReference type="SAM" id="Coils"/>
    </source>
</evidence>
<dbReference type="KEGG" id="dqu:106743044"/>
<evidence type="ECO:0000256" key="6">
    <source>
        <dbReference type="ARBA" id="ARBA00022989"/>
    </source>
</evidence>
<feature type="non-terminal residue" evidence="13">
    <location>
        <position position="1"/>
    </location>
</feature>
<keyword evidence="8" id="KW-0675">Receptor</keyword>
<keyword evidence="10" id="KW-0175">Coiled coil</keyword>
<keyword evidence="3" id="KW-0716">Sensory transduction</keyword>
<keyword evidence="4 11" id="KW-0812">Transmembrane</keyword>
<keyword evidence="7 11" id="KW-0472">Membrane</keyword>
<dbReference type="OrthoDB" id="7547851at2759"/>
<dbReference type="Proteomes" id="UP000515204">
    <property type="component" value="Unplaced"/>
</dbReference>
<evidence type="ECO:0000256" key="9">
    <source>
        <dbReference type="ARBA" id="ARBA00023224"/>
    </source>
</evidence>
<evidence type="ECO:0000256" key="1">
    <source>
        <dbReference type="ARBA" id="ARBA00004651"/>
    </source>
</evidence>
<evidence type="ECO:0000256" key="2">
    <source>
        <dbReference type="ARBA" id="ARBA00022475"/>
    </source>
</evidence>
<keyword evidence="6 11" id="KW-1133">Transmembrane helix</keyword>
<dbReference type="AlphaFoldDB" id="A0A6P3X146"/>
<keyword evidence="9" id="KW-0807">Transducer</keyword>
<dbReference type="Pfam" id="PF02949">
    <property type="entry name" value="7tm_6"/>
    <property type="match status" value="1"/>
</dbReference>
<evidence type="ECO:0000256" key="3">
    <source>
        <dbReference type="ARBA" id="ARBA00022606"/>
    </source>
</evidence>
<proteinExistence type="predicted"/>
<organism evidence="12 13">
    <name type="scientific">Dinoponera quadriceps</name>
    <name type="common">South American ant</name>
    <dbReference type="NCBI Taxonomy" id="609295"/>
    <lineage>
        <taxon>Eukaryota</taxon>
        <taxon>Metazoa</taxon>
        <taxon>Ecdysozoa</taxon>
        <taxon>Arthropoda</taxon>
        <taxon>Hexapoda</taxon>
        <taxon>Insecta</taxon>
        <taxon>Pterygota</taxon>
        <taxon>Neoptera</taxon>
        <taxon>Endopterygota</taxon>
        <taxon>Hymenoptera</taxon>
        <taxon>Apocrita</taxon>
        <taxon>Aculeata</taxon>
        <taxon>Formicoidea</taxon>
        <taxon>Formicidae</taxon>
        <taxon>Ponerinae</taxon>
        <taxon>Ponerini</taxon>
        <taxon>Dinoponera</taxon>
    </lineage>
</organism>
<dbReference type="RefSeq" id="XP_014472023.1">
    <property type="nucleotide sequence ID" value="XM_014616537.1"/>
</dbReference>